<feature type="region of interest" description="Disordered" evidence="1">
    <location>
        <begin position="35"/>
        <end position="69"/>
    </location>
</feature>
<evidence type="ECO:0000256" key="1">
    <source>
        <dbReference type="SAM" id="MobiDB-lite"/>
    </source>
</evidence>
<protein>
    <submittedName>
        <fullName evidence="2">Uncharacterized protein</fullName>
    </submittedName>
</protein>
<keyword evidence="3" id="KW-1185">Reference proteome</keyword>
<accession>A0A7I8VKN9</accession>
<reference evidence="2 3" key="1">
    <citation type="submission" date="2020-08" db="EMBL/GenBank/DDBJ databases">
        <authorList>
            <person name="Hejnol A."/>
        </authorList>
    </citation>
    <scope>NUCLEOTIDE SEQUENCE [LARGE SCALE GENOMIC DNA]</scope>
</reference>
<dbReference type="EMBL" id="CAJFCJ010000006">
    <property type="protein sequence ID" value="CAD5116604.1"/>
    <property type="molecule type" value="Genomic_DNA"/>
</dbReference>
<dbReference type="AlphaFoldDB" id="A0A7I8VKN9"/>
<dbReference type="Proteomes" id="UP000549394">
    <property type="component" value="Unassembled WGS sequence"/>
</dbReference>
<name>A0A7I8VKN9_9ANNE</name>
<organism evidence="2 3">
    <name type="scientific">Dimorphilus gyrociliatus</name>
    <dbReference type="NCBI Taxonomy" id="2664684"/>
    <lineage>
        <taxon>Eukaryota</taxon>
        <taxon>Metazoa</taxon>
        <taxon>Spiralia</taxon>
        <taxon>Lophotrochozoa</taxon>
        <taxon>Annelida</taxon>
        <taxon>Polychaeta</taxon>
        <taxon>Polychaeta incertae sedis</taxon>
        <taxon>Dinophilidae</taxon>
        <taxon>Dimorphilus</taxon>
    </lineage>
</organism>
<evidence type="ECO:0000313" key="3">
    <source>
        <dbReference type="Proteomes" id="UP000549394"/>
    </source>
</evidence>
<feature type="compositionally biased region" description="Polar residues" evidence="1">
    <location>
        <begin position="35"/>
        <end position="44"/>
    </location>
</feature>
<comment type="caution">
    <text evidence="2">The sequence shown here is derived from an EMBL/GenBank/DDBJ whole genome shotgun (WGS) entry which is preliminary data.</text>
</comment>
<evidence type="ECO:0000313" key="2">
    <source>
        <dbReference type="EMBL" id="CAD5116604.1"/>
    </source>
</evidence>
<proteinExistence type="predicted"/>
<gene>
    <name evidence="2" type="ORF">DGYR_LOCUS5209</name>
</gene>
<sequence>MQLLKFDTIKLATEQLRLMTHYQDGLLASPSDQVYSSLKRQTNKTNREDLKRKGKENLGTNNRERKSLTTERKDWSFTIQLDSDYA</sequence>